<keyword evidence="5" id="KW-0698">rRNA processing</keyword>
<dbReference type="InterPro" id="IPR036345">
    <property type="entry name" value="ExoRNase_PH_dom2_sf"/>
</dbReference>
<dbReference type="EMBL" id="GBGD01002264">
    <property type="protein sequence ID" value="JAC86625.1"/>
    <property type="molecule type" value="mRNA"/>
</dbReference>
<dbReference type="GO" id="GO:0005730">
    <property type="term" value="C:nucleolus"/>
    <property type="evidence" value="ECO:0007669"/>
    <property type="project" value="TreeGrafter"/>
</dbReference>
<evidence type="ECO:0000256" key="1">
    <source>
        <dbReference type="ARBA" id="ARBA00004123"/>
    </source>
</evidence>
<keyword evidence="4" id="KW-0963">Cytoplasm</keyword>
<evidence type="ECO:0000256" key="5">
    <source>
        <dbReference type="ARBA" id="ARBA00022552"/>
    </source>
</evidence>
<evidence type="ECO:0000313" key="10">
    <source>
        <dbReference type="EMBL" id="JAC86625.1"/>
    </source>
</evidence>
<protein>
    <submittedName>
        <fullName evidence="10">Putative splicing factor 3b subunit 5</fullName>
    </submittedName>
</protein>
<feature type="domain" description="Exoribonuclease phosphorolytic" evidence="9">
    <location>
        <begin position="60"/>
        <end position="188"/>
    </location>
</feature>
<proteinExistence type="evidence at transcript level"/>
<name>A0A069DRR0_9HEMI</name>
<evidence type="ECO:0000256" key="8">
    <source>
        <dbReference type="ARBA" id="ARBA00023242"/>
    </source>
</evidence>
<dbReference type="PANTHER" id="PTHR11953:SF2">
    <property type="entry name" value="EXOSOME COMPLEX COMPONENT MTR3"/>
    <property type="match status" value="1"/>
</dbReference>
<keyword evidence="7" id="KW-0694">RNA-binding</keyword>
<dbReference type="GO" id="GO:0003723">
    <property type="term" value="F:RNA binding"/>
    <property type="evidence" value="ECO:0007669"/>
    <property type="project" value="UniProtKB-KW"/>
</dbReference>
<dbReference type="Gene3D" id="3.30.230.70">
    <property type="entry name" value="GHMP Kinase, N-terminal domain"/>
    <property type="match status" value="1"/>
</dbReference>
<dbReference type="GO" id="GO:0016075">
    <property type="term" value="P:rRNA catabolic process"/>
    <property type="evidence" value="ECO:0007669"/>
    <property type="project" value="TreeGrafter"/>
</dbReference>
<evidence type="ECO:0000256" key="6">
    <source>
        <dbReference type="ARBA" id="ARBA00022835"/>
    </source>
</evidence>
<keyword evidence="6" id="KW-0271">Exosome</keyword>
<sequence>MIDSQYIDKVTKEIKKYEKKTQVPLDSYQRVCKDKKTYKEAFSEIIKFNNVRSDGRKLDEHRKMFIKLGVSADCRGSCYIELGETKVIVGVHGPKEIPNIQEYTELGKLECIIEYAPFASLTRKRSTPEQSDKYMSAAMRRALEPVFCRHEFPNLMIQVSAFVIEDDGCVLSAAITGASLAIAHGRLPLFDFAAAVSISLHNDLIFIDPTKAEEEFCLNTVSAYEKKVENYGVISIAYMPHLDQMSHYQMIGNMDPKLYESTLDIMLNHCRALYSLCSKHLMQEVKLTTKHLLQVKETQDALNSLSVT</sequence>
<reference evidence="10" key="1">
    <citation type="journal article" date="2015" name="J. Med. Entomol.">
        <title>A Deep Insight Into the Sialotranscriptome of the Chagas Disease Vector, Panstrongylus megistus (Hemiptera: Heteroptera).</title>
        <authorList>
            <person name="Ribeiro J.M."/>
            <person name="Schwarz A."/>
            <person name="Francischetti I.M."/>
        </authorList>
    </citation>
    <scope>NUCLEOTIDE SEQUENCE</scope>
    <source>
        <tissue evidence="10">Salivary glands</tissue>
    </source>
</reference>
<dbReference type="GO" id="GO:0000176">
    <property type="term" value="C:nuclear exosome (RNase complex)"/>
    <property type="evidence" value="ECO:0007669"/>
    <property type="project" value="TreeGrafter"/>
</dbReference>
<evidence type="ECO:0000256" key="4">
    <source>
        <dbReference type="ARBA" id="ARBA00022490"/>
    </source>
</evidence>
<comment type="similarity">
    <text evidence="3">Belongs to the RNase PH family.</text>
</comment>
<evidence type="ECO:0000256" key="2">
    <source>
        <dbReference type="ARBA" id="ARBA00004496"/>
    </source>
</evidence>
<dbReference type="GO" id="GO:0006364">
    <property type="term" value="P:rRNA processing"/>
    <property type="evidence" value="ECO:0007669"/>
    <property type="project" value="UniProtKB-KW"/>
</dbReference>
<accession>A0A069DRR0</accession>
<dbReference type="SUPFAM" id="SSF55666">
    <property type="entry name" value="Ribonuclease PH domain 2-like"/>
    <property type="match status" value="1"/>
</dbReference>
<dbReference type="GO" id="GO:0000177">
    <property type="term" value="C:cytoplasmic exosome (RNase complex)"/>
    <property type="evidence" value="ECO:0007669"/>
    <property type="project" value="TreeGrafter"/>
</dbReference>
<dbReference type="SUPFAM" id="SSF54211">
    <property type="entry name" value="Ribosomal protein S5 domain 2-like"/>
    <property type="match status" value="1"/>
</dbReference>
<comment type="subcellular location">
    <subcellularLocation>
        <location evidence="2">Cytoplasm</location>
    </subcellularLocation>
    <subcellularLocation>
        <location evidence="1">Nucleus</location>
    </subcellularLocation>
</comment>
<dbReference type="InterPro" id="IPR001247">
    <property type="entry name" value="ExoRNase_PH_dom1"/>
</dbReference>
<dbReference type="InterPro" id="IPR027408">
    <property type="entry name" value="PNPase/RNase_PH_dom_sf"/>
</dbReference>
<keyword evidence="8" id="KW-0539">Nucleus</keyword>
<organism evidence="10">
    <name type="scientific">Panstrongylus megistus</name>
    <dbReference type="NCBI Taxonomy" id="65343"/>
    <lineage>
        <taxon>Eukaryota</taxon>
        <taxon>Metazoa</taxon>
        <taxon>Ecdysozoa</taxon>
        <taxon>Arthropoda</taxon>
        <taxon>Hexapoda</taxon>
        <taxon>Insecta</taxon>
        <taxon>Pterygota</taxon>
        <taxon>Neoptera</taxon>
        <taxon>Paraneoptera</taxon>
        <taxon>Hemiptera</taxon>
        <taxon>Heteroptera</taxon>
        <taxon>Panheteroptera</taxon>
        <taxon>Cimicomorpha</taxon>
        <taxon>Reduviidae</taxon>
        <taxon>Triatominae</taxon>
        <taxon>Panstrongylus</taxon>
    </lineage>
</organism>
<dbReference type="Pfam" id="PF01138">
    <property type="entry name" value="RNase_PH"/>
    <property type="match status" value="1"/>
</dbReference>
<dbReference type="GO" id="GO:0071028">
    <property type="term" value="P:nuclear mRNA surveillance"/>
    <property type="evidence" value="ECO:0007669"/>
    <property type="project" value="TreeGrafter"/>
</dbReference>
<dbReference type="AlphaFoldDB" id="A0A069DRR0"/>
<dbReference type="GO" id="GO:0034475">
    <property type="term" value="P:U4 snRNA 3'-end processing"/>
    <property type="evidence" value="ECO:0007669"/>
    <property type="project" value="TreeGrafter"/>
</dbReference>
<evidence type="ECO:0000256" key="3">
    <source>
        <dbReference type="ARBA" id="ARBA00006678"/>
    </source>
</evidence>
<evidence type="ECO:0000259" key="9">
    <source>
        <dbReference type="Pfam" id="PF01138"/>
    </source>
</evidence>
<dbReference type="PANTHER" id="PTHR11953">
    <property type="entry name" value="EXOSOME COMPLEX COMPONENT"/>
    <property type="match status" value="1"/>
</dbReference>
<dbReference type="InterPro" id="IPR020568">
    <property type="entry name" value="Ribosomal_Su5_D2-typ_SF"/>
</dbReference>
<dbReference type="InterPro" id="IPR050080">
    <property type="entry name" value="RNase_PH"/>
</dbReference>
<dbReference type="GO" id="GO:0071051">
    <property type="term" value="P:poly(A)-dependent snoRNA 3'-end processing"/>
    <property type="evidence" value="ECO:0007669"/>
    <property type="project" value="TreeGrafter"/>
</dbReference>
<evidence type="ECO:0000256" key="7">
    <source>
        <dbReference type="ARBA" id="ARBA00022884"/>
    </source>
</evidence>